<name>A0A815THT0_9BILA</name>
<dbReference type="AlphaFoldDB" id="A0A815THT0"/>
<evidence type="ECO:0000313" key="2">
    <source>
        <dbReference type="EMBL" id="CAF1503951.1"/>
    </source>
</evidence>
<dbReference type="EMBL" id="CAJNOQ010022646">
    <property type="protein sequence ID" value="CAF1503951.1"/>
    <property type="molecule type" value="Genomic_DNA"/>
</dbReference>
<reference evidence="2" key="1">
    <citation type="submission" date="2021-02" db="EMBL/GenBank/DDBJ databases">
        <authorList>
            <person name="Nowell W R."/>
        </authorList>
    </citation>
    <scope>NUCLEOTIDE SEQUENCE</scope>
</reference>
<evidence type="ECO:0000256" key="1">
    <source>
        <dbReference type="SAM" id="Phobius"/>
    </source>
</evidence>
<keyword evidence="1" id="KW-1133">Transmembrane helix</keyword>
<proteinExistence type="predicted"/>
<dbReference type="Proteomes" id="UP000681722">
    <property type="component" value="Unassembled WGS sequence"/>
</dbReference>
<gene>
    <name evidence="2" type="ORF">GPM918_LOCUS36806</name>
    <name evidence="3" type="ORF">SRO942_LOCUS37554</name>
</gene>
<accession>A0A815THT0</accession>
<keyword evidence="1" id="KW-0472">Membrane</keyword>
<protein>
    <submittedName>
        <fullName evidence="2">Uncharacterized protein</fullName>
    </submittedName>
</protein>
<evidence type="ECO:0000313" key="3">
    <source>
        <dbReference type="EMBL" id="CAF4365287.1"/>
    </source>
</evidence>
<keyword evidence="4" id="KW-1185">Reference proteome</keyword>
<evidence type="ECO:0000313" key="4">
    <source>
        <dbReference type="Proteomes" id="UP000663829"/>
    </source>
</evidence>
<comment type="caution">
    <text evidence="2">The sequence shown here is derived from an EMBL/GenBank/DDBJ whole genome shotgun (WGS) entry which is preliminary data.</text>
</comment>
<sequence length="115" mass="13621">VDDDGTDMDLQLLIRNYDLCPLLYKIVYPQRSYFYLTFGDEVLIDFDEEKDDISLILSILISVFYVFDITYPTVYKPLLEVLEFFIFDRNNHPSSAKLTVPAQNFIIEYNRKTRS</sequence>
<organism evidence="2 4">
    <name type="scientific">Didymodactylos carnosus</name>
    <dbReference type="NCBI Taxonomy" id="1234261"/>
    <lineage>
        <taxon>Eukaryota</taxon>
        <taxon>Metazoa</taxon>
        <taxon>Spiralia</taxon>
        <taxon>Gnathifera</taxon>
        <taxon>Rotifera</taxon>
        <taxon>Eurotatoria</taxon>
        <taxon>Bdelloidea</taxon>
        <taxon>Philodinida</taxon>
        <taxon>Philodinidae</taxon>
        <taxon>Didymodactylos</taxon>
    </lineage>
</organism>
<dbReference type="EMBL" id="CAJOBC010088166">
    <property type="protein sequence ID" value="CAF4365287.1"/>
    <property type="molecule type" value="Genomic_DNA"/>
</dbReference>
<feature type="non-terminal residue" evidence="2">
    <location>
        <position position="1"/>
    </location>
</feature>
<keyword evidence="1" id="KW-0812">Transmembrane</keyword>
<dbReference type="Proteomes" id="UP000663829">
    <property type="component" value="Unassembled WGS sequence"/>
</dbReference>
<feature type="transmembrane region" description="Helical" evidence="1">
    <location>
        <begin position="53"/>
        <end position="71"/>
    </location>
</feature>